<organism evidence="2">
    <name type="scientific">viral metagenome</name>
    <dbReference type="NCBI Taxonomy" id="1070528"/>
    <lineage>
        <taxon>unclassified sequences</taxon>
        <taxon>metagenomes</taxon>
        <taxon>organismal metagenomes</taxon>
    </lineage>
</organism>
<dbReference type="SMART" id="SM01003">
    <property type="entry name" value="AlaDh_PNT_N"/>
    <property type="match status" value="1"/>
</dbReference>
<evidence type="ECO:0000313" key="2">
    <source>
        <dbReference type="EMBL" id="QHU31337.1"/>
    </source>
</evidence>
<dbReference type="Pfam" id="PF05222">
    <property type="entry name" value="AlaDh_PNT_N"/>
    <property type="match status" value="1"/>
</dbReference>
<protein>
    <recommendedName>
        <fullName evidence="1">Alanine dehydrogenase/pyridine nucleotide transhydrogenase N-terminal domain-containing protein</fullName>
    </recommendedName>
</protein>
<sequence>MYRIGITKELGEKRVSIIPDDVKRLLRDNGNNIAIYVQTDAGQEAGYSDIDYMVSGATIVNTISEVYEKADIIVKVKEPHMSESHYITPRHTIMAFFHFGRNMNLHINIKSV</sequence>
<dbReference type="AlphaFoldDB" id="A0A6C0LLC1"/>
<dbReference type="EMBL" id="MN740525">
    <property type="protein sequence ID" value="QHU31337.1"/>
    <property type="molecule type" value="Genomic_DNA"/>
</dbReference>
<reference evidence="2" key="1">
    <citation type="journal article" date="2020" name="Nature">
        <title>Giant virus diversity and host interactions through global metagenomics.</title>
        <authorList>
            <person name="Schulz F."/>
            <person name="Roux S."/>
            <person name="Paez-Espino D."/>
            <person name="Jungbluth S."/>
            <person name="Walsh D.A."/>
            <person name="Denef V.J."/>
            <person name="McMahon K.D."/>
            <person name="Konstantinidis K.T."/>
            <person name="Eloe-Fadrosh E.A."/>
            <person name="Kyrpides N.C."/>
            <person name="Woyke T."/>
        </authorList>
    </citation>
    <scope>NUCLEOTIDE SEQUENCE</scope>
    <source>
        <strain evidence="2">GVMAG-M-3300027963-21</strain>
    </source>
</reference>
<dbReference type="GO" id="GO:0005886">
    <property type="term" value="C:plasma membrane"/>
    <property type="evidence" value="ECO:0007669"/>
    <property type="project" value="TreeGrafter"/>
</dbReference>
<evidence type="ECO:0000259" key="1">
    <source>
        <dbReference type="SMART" id="SM01003"/>
    </source>
</evidence>
<dbReference type="GO" id="GO:0006524">
    <property type="term" value="P:alanine catabolic process"/>
    <property type="evidence" value="ECO:0007669"/>
    <property type="project" value="TreeGrafter"/>
</dbReference>
<feature type="domain" description="Alanine dehydrogenase/pyridine nucleotide transhydrogenase N-terminal" evidence="1">
    <location>
        <begin position="5"/>
        <end position="104"/>
    </location>
</feature>
<dbReference type="InterPro" id="IPR007886">
    <property type="entry name" value="AlaDH/PNT_N"/>
</dbReference>
<dbReference type="SUPFAM" id="SSF52283">
    <property type="entry name" value="Formate/glycerate dehydrogenase catalytic domain-like"/>
    <property type="match status" value="1"/>
</dbReference>
<dbReference type="GO" id="GO:0000286">
    <property type="term" value="F:alanine dehydrogenase activity"/>
    <property type="evidence" value="ECO:0007669"/>
    <property type="project" value="TreeGrafter"/>
</dbReference>
<dbReference type="PANTHER" id="PTHR42795:SF1">
    <property type="entry name" value="ALANINE DEHYDROGENASE"/>
    <property type="match status" value="1"/>
</dbReference>
<accession>A0A6C0LLC1</accession>
<name>A0A6C0LLC1_9ZZZZ</name>
<proteinExistence type="predicted"/>
<dbReference type="PANTHER" id="PTHR42795">
    <property type="entry name" value="ALANINE DEHYDROGENASE"/>
    <property type="match status" value="1"/>
</dbReference>
<dbReference type="Gene3D" id="3.40.50.720">
    <property type="entry name" value="NAD(P)-binding Rossmann-like Domain"/>
    <property type="match status" value="1"/>
</dbReference>